<dbReference type="PROSITE" id="PS51186">
    <property type="entry name" value="GNAT"/>
    <property type="match status" value="1"/>
</dbReference>
<dbReference type="InterPro" id="IPR016181">
    <property type="entry name" value="Acyl_CoA_acyltransferase"/>
</dbReference>
<evidence type="ECO:0000259" key="1">
    <source>
        <dbReference type="PROSITE" id="PS51186"/>
    </source>
</evidence>
<sequence length="149" mass="17222">MNIKIKKFDDLTVSELYKILNLRNEVFVVEQNCAYLDTDGKDQLAHHILMWHDEVLVAYARIFAPGIKYPTSSIGRVVVHFAYRDLKLGHSLMEHAVKAVENLYKTGNITISAQAHLQGFYNKHGFKTISDEYLEDDIPHVEMMRTKEL</sequence>
<dbReference type="OrthoDB" id="9796171at2"/>
<dbReference type="STRING" id="913024.SAMN05421741_1366"/>
<dbReference type="CDD" id="cd04301">
    <property type="entry name" value="NAT_SF"/>
    <property type="match status" value="1"/>
</dbReference>
<dbReference type="InterPro" id="IPR000182">
    <property type="entry name" value="GNAT_dom"/>
</dbReference>
<proteinExistence type="predicted"/>
<evidence type="ECO:0000313" key="2">
    <source>
        <dbReference type="EMBL" id="SFO31480.1"/>
    </source>
</evidence>
<reference evidence="3" key="1">
    <citation type="submission" date="2016-10" db="EMBL/GenBank/DDBJ databases">
        <authorList>
            <person name="Varghese N."/>
            <person name="Submissions S."/>
        </authorList>
    </citation>
    <scope>NUCLEOTIDE SEQUENCE [LARGE SCALE GENOMIC DNA]</scope>
    <source>
        <strain evidence="3">DS-12</strain>
    </source>
</reference>
<organism evidence="2 3">
    <name type="scientific">Paenimyroides ummariense</name>
    <dbReference type="NCBI Taxonomy" id="913024"/>
    <lineage>
        <taxon>Bacteria</taxon>
        <taxon>Pseudomonadati</taxon>
        <taxon>Bacteroidota</taxon>
        <taxon>Flavobacteriia</taxon>
        <taxon>Flavobacteriales</taxon>
        <taxon>Flavobacteriaceae</taxon>
        <taxon>Paenimyroides</taxon>
    </lineage>
</organism>
<dbReference type="SUPFAM" id="SSF55729">
    <property type="entry name" value="Acyl-CoA N-acyltransferases (Nat)"/>
    <property type="match status" value="1"/>
</dbReference>
<dbReference type="EMBL" id="FOVI01000036">
    <property type="protein sequence ID" value="SFO31480.1"/>
    <property type="molecule type" value="Genomic_DNA"/>
</dbReference>
<dbReference type="Pfam" id="PF13673">
    <property type="entry name" value="Acetyltransf_10"/>
    <property type="match status" value="1"/>
</dbReference>
<dbReference type="GO" id="GO:0016747">
    <property type="term" value="F:acyltransferase activity, transferring groups other than amino-acyl groups"/>
    <property type="evidence" value="ECO:0007669"/>
    <property type="project" value="InterPro"/>
</dbReference>
<keyword evidence="3" id="KW-1185">Reference proteome</keyword>
<protein>
    <submittedName>
        <fullName evidence="2">ElaA protein</fullName>
    </submittedName>
</protein>
<gene>
    <name evidence="2" type="ORF">SAMN05421741_1366</name>
</gene>
<feature type="domain" description="N-acetyltransferase" evidence="1">
    <location>
        <begin position="6"/>
        <end position="148"/>
    </location>
</feature>
<dbReference type="AlphaFoldDB" id="A0A1I5G663"/>
<name>A0A1I5G663_9FLAO</name>
<dbReference type="RefSeq" id="WP_091526213.1">
    <property type="nucleotide sequence ID" value="NZ_FOVI01000036.1"/>
</dbReference>
<dbReference type="Proteomes" id="UP000199036">
    <property type="component" value="Unassembled WGS sequence"/>
</dbReference>
<accession>A0A1I5G663</accession>
<evidence type="ECO:0000313" key="3">
    <source>
        <dbReference type="Proteomes" id="UP000199036"/>
    </source>
</evidence>
<dbReference type="Gene3D" id="3.40.630.30">
    <property type="match status" value="1"/>
</dbReference>